<protein>
    <recommendedName>
        <fullName evidence="4">Integral membrane protein</fullName>
    </recommendedName>
</protein>
<keyword evidence="1" id="KW-0472">Membrane</keyword>
<organism evidence="2 3">
    <name type="scientific">Streptomyces rectiviolaceus</name>
    <dbReference type="NCBI Taxonomy" id="332591"/>
    <lineage>
        <taxon>Bacteria</taxon>
        <taxon>Bacillati</taxon>
        <taxon>Actinomycetota</taxon>
        <taxon>Actinomycetes</taxon>
        <taxon>Kitasatosporales</taxon>
        <taxon>Streptomycetaceae</taxon>
        <taxon>Streptomyces</taxon>
    </lineage>
</organism>
<feature type="transmembrane region" description="Helical" evidence="1">
    <location>
        <begin position="64"/>
        <end position="85"/>
    </location>
</feature>
<evidence type="ECO:0000313" key="3">
    <source>
        <dbReference type="Proteomes" id="UP001501637"/>
    </source>
</evidence>
<evidence type="ECO:0000256" key="1">
    <source>
        <dbReference type="SAM" id="Phobius"/>
    </source>
</evidence>
<keyword evidence="1" id="KW-0812">Transmembrane</keyword>
<dbReference type="Proteomes" id="UP001501637">
    <property type="component" value="Unassembled WGS sequence"/>
</dbReference>
<keyword evidence="1" id="KW-1133">Transmembrane helix</keyword>
<sequence>MKVPRVTFMARRMTPPARPTEHDPWTHDRAWAGDARSAAACAALLFGLLLALDGATGRLTAWRALLWLGLGVLLFAVLTPPRVAAHGTTLVSRGPLRARSVRLDRLVAMRRRDGISPRLILRDAAGGEVALDPEVLVVNPALWHLVAEGARASVADGSLLCGATALRRLSERIDRETTEGVFKASGLE</sequence>
<comment type="caution">
    <text evidence="2">The sequence shown here is derived from an EMBL/GenBank/DDBJ whole genome shotgun (WGS) entry which is preliminary data.</text>
</comment>
<keyword evidence="3" id="KW-1185">Reference proteome</keyword>
<evidence type="ECO:0008006" key="4">
    <source>
        <dbReference type="Google" id="ProtNLM"/>
    </source>
</evidence>
<reference evidence="3" key="1">
    <citation type="journal article" date="2019" name="Int. J. Syst. Evol. Microbiol.">
        <title>The Global Catalogue of Microorganisms (GCM) 10K type strain sequencing project: providing services to taxonomists for standard genome sequencing and annotation.</title>
        <authorList>
            <consortium name="The Broad Institute Genomics Platform"/>
            <consortium name="The Broad Institute Genome Sequencing Center for Infectious Disease"/>
            <person name="Wu L."/>
            <person name="Ma J."/>
        </authorList>
    </citation>
    <scope>NUCLEOTIDE SEQUENCE [LARGE SCALE GENOMIC DNA]</scope>
    <source>
        <strain evidence="3">JCM 9092</strain>
    </source>
</reference>
<proteinExistence type="predicted"/>
<evidence type="ECO:0000313" key="2">
    <source>
        <dbReference type="EMBL" id="GAA3145932.1"/>
    </source>
</evidence>
<gene>
    <name evidence="2" type="ORF">GCM10010449_76360</name>
</gene>
<accession>A0ABP6NEX1</accession>
<dbReference type="EMBL" id="BAAAUG010000188">
    <property type="protein sequence ID" value="GAA3145932.1"/>
    <property type="molecule type" value="Genomic_DNA"/>
</dbReference>
<name>A0ABP6NEX1_9ACTN</name>